<name>A0ACC2PGZ0_9HYME</name>
<dbReference type="Proteomes" id="UP001239111">
    <property type="component" value="Chromosome 1"/>
</dbReference>
<keyword evidence="2" id="KW-1185">Reference proteome</keyword>
<organism evidence="1 2">
    <name type="scientific">Eretmocerus hayati</name>
    <dbReference type="NCBI Taxonomy" id="131215"/>
    <lineage>
        <taxon>Eukaryota</taxon>
        <taxon>Metazoa</taxon>
        <taxon>Ecdysozoa</taxon>
        <taxon>Arthropoda</taxon>
        <taxon>Hexapoda</taxon>
        <taxon>Insecta</taxon>
        <taxon>Pterygota</taxon>
        <taxon>Neoptera</taxon>
        <taxon>Endopterygota</taxon>
        <taxon>Hymenoptera</taxon>
        <taxon>Apocrita</taxon>
        <taxon>Proctotrupomorpha</taxon>
        <taxon>Chalcidoidea</taxon>
        <taxon>Aphelinidae</taxon>
        <taxon>Aphelininae</taxon>
        <taxon>Eretmocerus</taxon>
    </lineage>
</organism>
<protein>
    <submittedName>
        <fullName evidence="1">Uncharacterized protein</fullName>
    </submittedName>
</protein>
<proteinExistence type="predicted"/>
<accession>A0ACC2PGZ0</accession>
<dbReference type="EMBL" id="CM056741">
    <property type="protein sequence ID" value="KAJ8682742.1"/>
    <property type="molecule type" value="Genomic_DNA"/>
</dbReference>
<gene>
    <name evidence="1" type="ORF">QAD02_018534</name>
</gene>
<sequence>MLQNESMIDLILQAHKYETVNPMNLEGLSHFHIACTRNNVSVIEYFLKQGVDINMKVIDTSLNWAGCRPINFAIYYECPDVIKTLLMHNAHVNRDDIWHTPVQYAYIAANKDIVKLLLNKNVLRCNPSQVKKLSHFYHACKKDDVSEIEKLILFGKAIKEPINLNSQIWTGCTPLHLAIRHRSMKVAIFLLKNGADILICDGRGKTPLHLAFETKQMKLVDLILTNYIRFDNNAQDSEGFSHFHIACMRDKIEAVESFLKNGVDVNSTVDVNSKFWPGCTALHFAVQFEHKEIVDLLLKYNANVTVKNVNNLTPLDIAIKSTDSNKCWRDEVDDIFAIIDSILTASFFNGSSSFDNRGFSVLHITSINGDINAIKNFLKFHPKSINQPINWSESDWFGYTPLHFAVHFGNREAVEVLVQFGADISIKNGEGNTPLHVAFSLRNHLRAVENFEIICASDNPIGEEGFSHFHIACQIGAFRAVEYFINQGVDVNQPSKFTGIYEYTGQSPLHLAVNNEVINEKVLQLLLEKGADVHAKDAELDTPLHYTKNNTTTRALELLLCHGADVNAQNMFNETPLYVTCHDGDYVDRKALPEKMILLLDNGADIDIANDEGELPLTVLKYLSDDEVKYRCIVAMLKHIKKLKIIGSFVSDENERLYSELLRQCINAGRYRETEFSNLCNEELNLLRNVNIDSYTTLHDIIFKNVNEMSVHSENQTFQKIFKSVDFREKFPIYGPLIKLKYKKGLARRPLLNSSKISLNFLTGFPLPDACSERILQFLGDNDLRNIISSKESIQLNVLD</sequence>
<comment type="caution">
    <text evidence="1">The sequence shown here is derived from an EMBL/GenBank/DDBJ whole genome shotgun (WGS) entry which is preliminary data.</text>
</comment>
<evidence type="ECO:0000313" key="1">
    <source>
        <dbReference type="EMBL" id="KAJ8682742.1"/>
    </source>
</evidence>
<reference evidence="1" key="1">
    <citation type="submission" date="2023-04" db="EMBL/GenBank/DDBJ databases">
        <title>A chromosome-level genome assembly of the parasitoid wasp Eretmocerus hayati.</title>
        <authorList>
            <person name="Zhong Y."/>
            <person name="Liu S."/>
            <person name="Liu Y."/>
        </authorList>
    </citation>
    <scope>NUCLEOTIDE SEQUENCE</scope>
    <source>
        <strain evidence="1">ZJU_SS_LIU_2023</strain>
    </source>
</reference>
<evidence type="ECO:0000313" key="2">
    <source>
        <dbReference type="Proteomes" id="UP001239111"/>
    </source>
</evidence>